<dbReference type="PANTHER" id="PTHR10039">
    <property type="entry name" value="AMELOGENIN"/>
    <property type="match status" value="1"/>
</dbReference>
<dbReference type="AlphaFoldDB" id="A0A2J6RWZ4"/>
<protein>
    <recommendedName>
        <fullName evidence="2">Nephrocystin 3-like N-terminal domain-containing protein</fullName>
    </recommendedName>
</protein>
<evidence type="ECO:0000313" key="3">
    <source>
        <dbReference type="EMBL" id="PMD43040.1"/>
    </source>
</evidence>
<accession>A0A2J6RWZ4</accession>
<gene>
    <name evidence="3" type="ORF">L207DRAFT_423295</name>
</gene>
<dbReference type="EMBL" id="KZ613942">
    <property type="protein sequence ID" value="PMD43040.1"/>
    <property type="molecule type" value="Genomic_DNA"/>
</dbReference>
<evidence type="ECO:0000259" key="2">
    <source>
        <dbReference type="Pfam" id="PF24883"/>
    </source>
</evidence>
<keyword evidence="1" id="KW-0677">Repeat</keyword>
<dbReference type="PANTHER" id="PTHR10039:SF5">
    <property type="entry name" value="NACHT DOMAIN-CONTAINING PROTEIN"/>
    <property type="match status" value="1"/>
</dbReference>
<dbReference type="Gene3D" id="3.40.50.300">
    <property type="entry name" value="P-loop containing nucleotide triphosphate hydrolases"/>
    <property type="match status" value="1"/>
</dbReference>
<dbReference type="OrthoDB" id="1658288at2759"/>
<organism evidence="3 4">
    <name type="scientific">Hyaloscypha variabilis (strain UAMH 11265 / GT02V1 / F)</name>
    <name type="common">Meliniomyces variabilis</name>
    <dbReference type="NCBI Taxonomy" id="1149755"/>
    <lineage>
        <taxon>Eukaryota</taxon>
        <taxon>Fungi</taxon>
        <taxon>Dikarya</taxon>
        <taxon>Ascomycota</taxon>
        <taxon>Pezizomycotina</taxon>
        <taxon>Leotiomycetes</taxon>
        <taxon>Helotiales</taxon>
        <taxon>Hyaloscyphaceae</taxon>
        <taxon>Hyaloscypha</taxon>
        <taxon>Hyaloscypha variabilis</taxon>
    </lineage>
</organism>
<dbReference type="Pfam" id="PF24883">
    <property type="entry name" value="NPHP3_N"/>
    <property type="match status" value="1"/>
</dbReference>
<proteinExistence type="predicted"/>
<dbReference type="InterPro" id="IPR056884">
    <property type="entry name" value="NPHP3-like_N"/>
</dbReference>
<dbReference type="Proteomes" id="UP000235786">
    <property type="component" value="Unassembled WGS sequence"/>
</dbReference>
<evidence type="ECO:0000256" key="1">
    <source>
        <dbReference type="ARBA" id="ARBA00022737"/>
    </source>
</evidence>
<sequence>MKAERREELFRSLDFAERQAREHQLSSGDTATFDWIWSTTFVDWLSSTQGLFWISGKPGSGKSTLMSYLAGDSKTLSFLRQDTKLPWTIIRFFFDFRAGKGTANNLEGLLRTLLLQLVQNVPELTTRVLEFAKDRFGESQLLDWPEKKLRQSLLDGLKACPRNVCIFVDGLDEYEGNMLELFKVLADIDDSCGSLPHAVKLCLASRPEPLLTATLHESAGFRMQDHNFKGIQEYVRSTLKCVRTAKEDDAFTNLSSEIAGRSEGVFLWARLAMNDLIDGHVTGDTQGELLERLKRVPRDLHDVY</sequence>
<evidence type="ECO:0000313" key="4">
    <source>
        <dbReference type="Proteomes" id="UP000235786"/>
    </source>
</evidence>
<dbReference type="InterPro" id="IPR027417">
    <property type="entry name" value="P-loop_NTPase"/>
</dbReference>
<dbReference type="SUPFAM" id="SSF52540">
    <property type="entry name" value="P-loop containing nucleoside triphosphate hydrolases"/>
    <property type="match status" value="1"/>
</dbReference>
<keyword evidence="4" id="KW-1185">Reference proteome</keyword>
<feature type="non-terminal residue" evidence="3">
    <location>
        <position position="304"/>
    </location>
</feature>
<feature type="domain" description="Nephrocystin 3-like N-terminal" evidence="2">
    <location>
        <begin position="32"/>
        <end position="206"/>
    </location>
</feature>
<reference evidence="3 4" key="1">
    <citation type="submission" date="2016-04" db="EMBL/GenBank/DDBJ databases">
        <title>A degradative enzymes factory behind the ericoid mycorrhizal symbiosis.</title>
        <authorList>
            <consortium name="DOE Joint Genome Institute"/>
            <person name="Martino E."/>
            <person name="Morin E."/>
            <person name="Grelet G."/>
            <person name="Kuo A."/>
            <person name="Kohler A."/>
            <person name="Daghino S."/>
            <person name="Barry K."/>
            <person name="Choi C."/>
            <person name="Cichocki N."/>
            <person name="Clum A."/>
            <person name="Copeland A."/>
            <person name="Hainaut M."/>
            <person name="Haridas S."/>
            <person name="Labutti K."/>
            <person name="Lindquist E."/>
            <person name="Lipzen A."/>
            <person name="Khouja H.-R."/>
            <person name="Murat C."/>
            <person name="Ohm R."/>
            <person name="Olson A."/>
            <person name="Spatafora J."/>
            <person name="Veneault-Fourrey C."/>
            <person name="Henrissat B."/>
            <person name="Grigoriev I."/>
            <person name="Martin F."/>
            <person name="Perotto S."/>
        </authorList>
    </citation>
    <scope>NUCLEOTIDE SEQUENCE [LARGE SCALE GENOMIC DNA]</scope>
    <source>
        <strain evidence="3 4">F</strain>
    </source>
</reference>
<name>A0A2J6RWZ4_HYAVF</name>